<accession>A0ABX8A8I4</accession>
<protein>
    <submittedName>
        <fullName evidence="1">Glycerol-3-phosphate responsive antiterminator</fullName>
    </submittedName>
</protein>
<proteinExistence type="predicted"/>
<evidence type="ECO:0000313" key="1">
    <source>
        <dbReference type="EMBL" id="QUS38695.1"/>
    </source>
</evidence>
<gene>
    <name evidence="1" type="ORF">RPMA_07495</name>
</gene>
<dbReference type="PANTHER" id="PTHR35787">
    <property type="entry name" value="GLYCEROL UPTAKE OPERON ANTITERMINATOR REGULATORY PROTEIN"/>
    <property type="match status" value="1"/>
</dbReference>
<dbReference type="RefSeq" id="WP_211912234.1">
    <property type="nucleotide sequence ID" value="NZ_CP036498.1"/>
</dbReference>
<dbReference type="SUPFAM" id="SSF110391">
    <property type="entry name" value="GlpP-like"/>
    <property type="match status" value="1"/>
</dbReference>
<dbReference type="EMBL" id="CP036498">
    <property type="protein sequence ID" value="QUS38695.1"/>
    <property type="molecule type" value="Genomic_DNA"/>
</dbReference>
<dbReference type="Proteomes" id="UP000682843">
    <property type="component" value="Chromosome"/>
</dbReference>
<dbReference type="Pfam" id="PF04309">
    <property type="entry name" value="G3P_antiterm"/>
    <property type="match status" value="1"/>
</dbReference>
<dbReference type="PANTHER" id="PTHR35787:SF1">
    <property type="entry name" value="GLYCEROL UPTAKE OPERON ANTITERMINATOR REGULATORY PROTEIN"/>
    <property type="match status" value="1"/>
</dbReference>
<name>A0ABX8A8I4_9BRAD</name>
<sequence>MDKTLALRLTRHPVIATLYGPELVEEFLGGEAEIAIVANFELRKLGAVIKSLVDANKYPVVNIDSCDGLSQDKGGVDYLVEIGAKGVVSTRVATIQRAKKSGLVAIQKVFVTDRSNFPRSVAALGQSEPNLVQLMPAPMLSYVPAQHRKAMPPIIASGFVCDRSHVLDAIKNGAVAVSTSDQGLWRLSGKSLRG</sequence>
<dbReference type="Gene3D" id="3.20.20.70">
    <property type="entry name" value="Aldolase class I"/>
    <property type="match status" value="1"/>
</dbReference>
<dbReference type="InterPro" id="IPR013785">
    <property type="entry name" value="Aldolase_TIM"/>
</dbReference>
<evidence type="ECO:0000313" key="2">
    <source>
        <dbReference type="Proteomes" id="UP000682843"/>
    </source>
</evidence>
<dbReference type="InterPro" id="IPR006699">
    <property type="entry name" value="GlpP"/>
</dbReference>
<keyword evidence="2" id="KW-1185">Reference proteome</keyword>
<organism evidence="1 2">
    <name type="scientific">Tardiphaga alba</name>
    <dbReference type="NCBI Taxonomy" id="340268"/>
    <lineage>
        <taxon>Bacteria</taxon>
        <taxon>Pseudomonadati</taxon>
        <taxon>Pseudomonadota</taxon>
        <taxon>Alphaproteobacteria</taxon>
        <taxon>Hyphomicrobiales</taxon>
        <taxon>Nitrobacteraceae</taxon>
        <taxon>Tardiphaga</taxon>
    </lineage>
</organism>
<reference evidence="1 2" key="1">
    <citation type="submission" date="2019-02" db="EMBL/GenBank/DDBJ databases">
        <title>Emended description of the genus Rhodopseudomonas and description of Rhodopseudomonas albus sp. nov., a non-phototrophic, heavy-metal-tolerant bacterium isolated from garden soil.</title>
        <authorList>
            <person name="Bao Z."/>
            <person name="Cao W.W."/>
            <person name="Sato Y."/>
            <person name="Nishizawa T."/>
            <person name="Zhao J."/>
            <person name="Guo Y."/>
            <person name="Ohta H."/>
        </authorList>
    </citation>
    <scope>NUCLEOTIDE SEQUENCE [LARGE SCALE GENOMIC DNA]</scope>
    <source>
        <strain evidence="1 2">SK50-23</strain>
    </source>
</reference>
<dbReference type="PIRSF" id="PIRSF016897">
    <property type="entry name" value="GlpP"/>
    <property type="match status" value="1"/>
</dbReference>